<evidence type="ECO:0000313" key="1">
    <source>
        <dbReference type="EMBL" id="VEP18429.1"/>
    </source>
</evidence>
<dbReference type="OrthoDB" id="116031at2"/>
<dbReference type="InterPro" id="IPR012349">
    <property type="entry name" value="Split_barrel_FMN-bd"/>
</dbReference>
<protein>
    <submittedName>
        <fullName evidence="1">Putative flavin-nucleotide-binding protein</fullName>
    </submittedName>
</protein>
<accession>A0A563W402</accession>
<proteinExistence type="predicted"/>
<dbReference type="RefSeq" id="WP_144867783.1">
    <property type="nucleotide sequence ID" value="NZ_LR213837.1"/>
</dbReference>
<organism evidence="1 2">
    <name type="scientific">Hyella patelloides LEGE 07179</name>
    <dbReference type="NCBI Taxonomy" id="945734"/>
    <lineage>
        <taxon>Bacteria</taxon>
        <taxon>Bacillati</taxon>
        <taxon>Cyanobacteriota</taxon>
        <taxon>Cyanophyceae</taxon>
        <taxon>Pleurocapsales</taxon>
        <taxon>Hyellaceae</taxon>
        <taxon>Hyella</taxon>
    </lineage>
</organism>
<dbReference type="AlphaFoldDB" id="A0A563W402"/>
<name>A0A563W402_9CYAN</name>
<gene>
    <name evidence="1" type="ORF">H1P_790013</name>
</gene>
<dbReference type="InterPro" id="IPR024747">
    <property type="entry name" value="Pyridox_Oxase-rel"/>
</dbReference>
<dbReference type="Proteomes" id="UP000320055">
    <property type="component" value="Unassembled WGS sequence"/>
</dbReference>
<keyword evidence="2" id="KW-1185">Reference proteome</keyword>
<dbReference type="SUPFAM" id="SSF50475">
    <property type="entry name" value="FMN-binding split barrel"/>
    <property type="match status" value="1"/>
</dbReference>
<dbReference type="PANTHER" id="PTHR34071">
    <property type="entry name" value="5-NITROIMIDAZOLE ANTIBIOTICS RESISTANCE PROTEIN, NIMA-FAMILY-RELATED PROTEIN-RELATED"/>
    <property type="match status" value="1"/>
</dbReference>
<dbReference type="Pfam" id="PF12900">
    <property type="entry name" value="Pyridox_ox_2"/>
    <property type="match status" value="1"/>
</dbReference>
<evidence type="ECO:0000313" key="2">
    <source>
        <dbReference type="Proteomes" id="UP000320055"/>
    </source>
</evidence>
<sequence>MSDPQELQVTKRSKLRRLPKRGSQERELIYSILDEALVAHVGFITDNQPFVIPMAYGRTGDRLYLHGSSVSRLLKTLEQGVDVCFTVTLLDGLVIARSLFHHSMNYRSVVLFGKAKLVVSETDKMAALRAFTEQMLPGRWEDARLPNSQELKATNVLSFSIEEGSAKVRTGHPSDDAKDYALPIWAGQLPLNLTAGTPIPDSQLSPDIILPENLTHYGRGR</sequence>
<dbReference type="EMBL" id="CAACVJ010000686">
    <property type="protein sequence ID" value="VEP18429.1"/>
    <property type="molecule type" value="Genomic_DNA"/>
</dbReference>
<dbReference type="PANTHER" id="PTHR34071:SF2">
    <property type="entry name" value="FLAVIN-NUCLEOTIDE-BINDING PROTEIN"/>
    <property type="match status" value="1"/>
</dbReference>
<dbReference type="Gene3D" id="2.30.110.10">
    <property type="entry name" value="Electron Transport, Fmn-binding Protein, Chain A"/>
    <property type="match status" value="1"/>
</dbReference>
<reference evidence="1 2" key="1">
    <citation type="submission" date="2019-01" db="EMBL/GenBank/DDBJ databases">
        <authorList>
            <person name="Brito A."/>
        </authorList>
    </citation>
    <scope>NUCLEOTIDE SEQUENCE [LARGE SCALE GENOMIC DNA]</scope>
    <source>
        <strain evidence="1">1</strain>
    </source>
</reference>